<dbReference type="EMBL" id="CM010719">
    <property type="protein sequence ID" value="RZC62215.1"/>
    <property type="molecule type" value="Genomic_DNA"/>
</dbReference>
<evidence type="ECO:0000259" key="2">
    <source>
        <dbReference type="Pfam" id="PF25475"/>
    </source>
</evidence>
<dbReference type="Proteomes" id="UP000316621">
    <property type="component" value="Chromosome 5"/>
</dbReference>
<organism evidence="3 4">
    <name type="scientific">Papaver somniferum</name>
    <name type="common">Opium poppy</name>
    <dbReference type="NCBI Taxonomy" id="3469"/>
    <lineage>
        <taxon>Eukaryota</taxon>
        <taxon>Viridiplantae</taxon>
        <taxon>Streptophyta</taxon>
        <taxon>Embryophyta</taxon>
        <taxon>Tracheophyta</taxon>
        <taxon>Spermatophyta</taxon>
        <taxon>Magnoliopsida</taxon>
        <taxon>Ranunculales</taxon>
        <taxon>Papaveraceae</taxon>
        <taxon>Papaveroideae</taxon>
        <taxon>Papaver</taxon>
    </lineage>
</organism>
<name>A0A4Y7JRA1_PAPSO</name>
<keyword evidence="4" id="KW-1185">Reference proteome</keyword>
<dbReference type="PANTHER" id="PTHR35481:SF1">
    <property type="entry name" value="DNA-DIRECTED RNA POLYMERASE SUBUNIT ALPHA"/>
    <property type="match status" value="1"/>
</dbReference>
<dbReference type="PANTHER" id="PTHR35481">
    <property type="entry name" value="DNA-DIRECTED RNA POLYMERASE SUBUNIT ALPHA"/>
    <property type="match status" value="1"/>
</dbReference>
<dbReference type="Pfam" id="PF25475">
    <property type="entry name" value="DUF7903"/>
    <property type="match status" value="1"/>
</dbReference>
<feature type="domain" description="DUF7903" evidence="2">
    <location>
        <begin position="20"/>
        <end position="92"/>
    </location>
</feature>
<proteinExistence type="predicted"/>
<dbReference type="InterPro" id="IPR057225">
    <property type="entry name" value="DUF7903"/>
</dbReference>
<sequence length="113" mass="12601">MKETLVQCGYTSRQIRIRSFFRSNEKNISTSVPKSFTDSVLNAVFTEIGVDLEEEKEYYYVRVADKSCPDVSLSCKCTATGVGGLELRKARQDLSKQTGMHGEGSGPEIDAFY</sequence>
<dbReference type="Gramene" id="RZC62215">
    <property type="protein sequence ID" value="RZC62215"/>
    <property type="gene ID" value="C5167_023959"/>
</dbReference>
<gene>
    <name evidence="3" type="ORF">C5167_023959</name>
</gene>
<evidence type="ECO:0000313" key="3">
    <source>
        <dbReference type="EMBL" id="RZC62215.1"/>
    </source>
</evidence>
<feature type="region of interest" description="Disordered" evidence="1">
    <location>
        <begin position="94"/>
        <end position="113"/>
    </location>
</feature>
<evidence type="ECO:0000256" key="1">
    <source>
        <dbReference type="SAM" id="MobiDB-lite"/>
    </source>
</evidence>
<protein>
    <recommendedName>
        <fullName evidence="2">DUF7903 domain-containing protein</fullName>
    </recommendedName>
</protein>
<accession>A0A4Y7JRA1</accession>
<reference evidence="3 4" key="1">
    <citation type="journal article" date="2018" name="Science">
        <title>The opium poppy genome and morphinan production.</title>
        <authorList>
            <person name="Guo L."/>
            <person name="Winzer T."/>
            <person name="Yang X."/>
            <person name="Li Y."/>
            <person name="Ning Z."/>
            <person name="He Z."/>
            <person name="Teodor R."/>
            <person name="Lu Y."/>
            <person name="Bowser T.A."/>
            <person name="Graham I.A."/>
            <person name="Ye K."/>
        </authorList>
    </citation>
    <scope>NUCLEOTIDE SEQUENCE [LARGE SCALE GENOMIC DNA]</scope>
    <source>
        <strain evidence="4">cv. HN1</strain>
        <tissue evidence="3">Leaves</tissue>
    </source>
</reference>
<dbReference type="AlphaFoldDB" id="A0A4Y7JRA1"/>
<evidence type="ECO:0000313" key="4">
    <source>
        <dbReference type="Proteomes" id="UP000316621"/>
    </source>
</evidence>